<sequence>MRILIVGSGGREHAMALRLVSGDRPVELFAAPGSDAIAALGTCLPFGAEDVAGIAAWCGEHRPGLVVVGPEAPLVAGLADAVRALGIPVFGHDAATARLEGSKAFAKAFMEAHRIPCARSLTFSEPGPARAAVEAWEWGLPIVLKADGLAAGKGVVLAASREEALATLDAFMAGQFGDASRTVVLEEPLTGMELSLHVLVDAGPDRAAYAMLPPCQDHKRIGDGDQGPNTGGMGAFGPIPFLAPEDLERMRAELVEPTVRGLRAEGLAGRGVLFLGVMWTPAGPKLLEYNVRFGDPETQVLMQLLDEDLAGLLLEVAEGRLEGRALRLRPGCAISVVLAAEGYPGTPRKGVPIDLGAPEGVTVIHAGTRRTPQGWVTDGGRVLNLATTAPDLAAARARIAAALAEVRWPGMQVRSDIGLRALNHAQAGRTVADPFR</sequence>
<dbReference type="RefSeq" id="WP_243333741.1">
    <property type="nucleotide sequence ID" value="NZ_AP027081.1"/>
</dbReference>
<dbReference type="NCBIfam" id="TIGR00877">
    <property type="entry name" value="purD"/>
    <property type="match status" value="1"/>
</dbReference>
<evidence type="ECO:0000256" key="12">
    <source>
        <dbReference type="HAMAP-Rule" id="MF_00138"/>
    </source>
</evidence>
<dbReference type="InterPro" id="IPR013815">
    <property type="entry name" value="ATP_grasp_subdomain_1"/>
</dbReference>
<evidence type="ECO:0000256" key="1">
    <source>
        <dbReference type="ARBA" id="ARBA00001936"/>
    </source>
</evidence>
<dbReference type="InterPro" id="IPR037123">
    <property type="entry name" value="PRibGlycinamide_synth_C_sf"/>
</dbReference>
<dbReference type="HAMAP" id="MF_00138">
    <property type="entry name" value="GARS"/>
    <property type="match status" value="1"/>
</dbReference>
<dbReference type="Gene3D" id="3.30.1490.20">
    <property type="entry name" value="ATP-grasp fold, A domain"/>
    <property type="match status" value="1"/>
</dbReference>
<dbReference type="SMART" id="SM01210">
    <property type="entry name" value="GARS_C"/>
    <property type="match status" value="1"/>
</dbReference>
<evidence type="ECO:0000256" key="7">
    <source>
        <dbReference type="ARBA" id="ARBA00022755"/>
    </source>
</evidence>
<name>A0AA48H3D5_9BACT</name>
<evidence type="ECO:0000256" key="11">
    <source>
        <dbReference type="ARBA" id="ARBA00042864"/>
    </source>
</evidence>
<evidence type="ECO:0000256" key="4">
    <source>
        <dbReference type="ARBA" id="ARBA00013255"/>
    </source>
</evidence>
<dbReference type="GO" id="GO:0046872">
    <property type="term" value="F:metal ion binding"/>
    <property type="evidence" value="ECO:0007669"/>
    <property type="project" value="InterPro"/>
</dbReference>
<evidence type="ECO:0000256" key="8">
    <source>
        <dbReference type="ARBA" id="ARBA00022840"/>
    </source>
</evidence>
<evidence type="ECO:0000313" key="16">
    <source>
        <dbReference type="Proteomes" id="UP001228113"/>
    </source>
</evidence>
<evidence type="ECO:0000313" key="15">
    <source>
        <dbReference type="EMBL" id="BDU76726.1"/>
    </source>
</evidence>
<comment type="cofactor">
    <cofactor evidence="2">
        <name>Mg(2+)</name>
        <dbReference type="ChEBI" id="CHEBI:18420"/>
    </cofactor>
</comment>
<dbReference type="GO" id="GO:0005524">
    <property type="term" value="F:ATP binding"/>
    <property type="evidence" value="ECO:0007669"/>
    <property type="project" value="UniProtKB-UniRule"/>
</dbReference>
<dbReference type="GO" id="GO:0004637">
    <property type="term" value="F:phosphoribosylamine-glycine ligase activity"/>
    <property type="evidence" value="ECO:0007669"/>
    <property type="project" value="UniProtKB-UniRule"/>
</dbReference>
<evidence type="ECO:0000256" key="13">
    <source>
        <dbReference type="PROSITE-ProRule" id="PRU00409"/>
    </source>
</evidence>
<dbReference type="InterPro" id="IPR011054">
    <property type="entry name" value="Rudment_hybrid_motif"/>
</dbReference>
<dbReference type="InterPro" id="IPR016185">
    <property type="entry name" value="PreATP-grasp_dom_sf"/>
</dbReference>
<evidence type="ECO:0000256" key="10">
    <source>
        <dbReference type="ARBA" id="ARBA00042242"/>
    </source>
</evidence>
<comment type="pathway">
    <text evidence="3 12">Purine metabolism; IMP biosynthesis via de novo pathway; N(1)-(5-phospho-D-ribosyl)glycinamide from 5-phospho-alpha-D-ribose 1-diphosphate: step 2/2.</text>
</comment>
<dbReference type="PROSITE" id="PS00184">
    <property type="entry name" value="GARS"/>
    <property type="match status" value="1"/>
</dbReference>
<reference evidence="15" key="1">
    <citation type="journal article" date="2023" name="Int. J. Syst. Evol. Microbiol.">
        <title>Mesoterricola silvestris gen. nov., sp. nov., Mesoterricola sediminis sp. nov., Geothrix oryzae sp. nov., Geothrix edaphica sp. nov., Geothrix rubra sp. nov., and Geothrix limicola sp. nov., six novel members of Acidobacteriota isolated from soils.</title>
        <authorList>
            <person name="Itoh H."/>
            <person name="Sugisawa Y."/>
            <person name="Mise K."/>
            <person name="Xu Z."/>
            <person name="Kuniyasu M."/>
            <person name="Ushijima N."/>
            <person name="Kawano K."/>
            <person name="Kobayashi E."/>
            <person name="Shiratori Y."/>
            <person name="Masuda Y."/>
            <person name="Senoo K."/>
        </authorList>
    </citation>
    <scope>NUCLEOTIDE SEQUENCE</scope>
    <source>
        <strain evidence="15">W786</strain>
    </source>
</reference>
<dbReference type="KEGG" id="msea:METESE_16840"/>
<dbReference type="Gene3D" id="3.30.470.20">
    <property type="entry name" value="ATP-grasp fold, B domain"/>
    <property type="match status" value="1"/>
</dbReference>
<dbReference type="GO" id="GO:0006189">
    <property type="term" value="P:'de novo' IMP biosynthetic process"/>
    <property type="evidence" value="ECO:0007669"/>
    <property type="project" value="UniProtKB-UniRule"/>
</dbReference>
<keyword evidence="7 12" id="KW-0658">Purine biosynthesis</keyword>
<dbReference type="PROSITE" id="PS50975">
    <property type="entry name" value="ATP_GRASP"/>
    <property type="match status" value="1"/>
</dbReference>
<dbReference type="PANTHER" id="PTHR43472">
    <property type="entry name" value="PHOSPHORIBOSYLAMINE--GLYCINE LIGASE"/>
    <property type="match status" value="1"/>
</dbReference>
<accession>A0AA48H3D5</accession>
<dbReference type="EMBL" id="AP027081">
    <property type="protein sequence ID" value="BDU76726.1"/>
    <property type="molecule type" value="Genomic_DNA"/>
</dbReference>
<dbReference type="InterPro" id="IPR020559">
    <property type="entry name" value="PRibGlycinamide_synth_CS"/>
</dbReference>
<dbReference type="Gene3D" id="3.90.600.10">
    <property type="entry name" value="Phosphoribosylglycinamide synthetase, C-terminal domain"/>
    <property type="match status" value="1"/>
</dbReference>
<feature type="domain" description="ATP-grasp" evidence="14">
    <location>
        <begin position="107"/>
        <end position="318"/>
    </location>
</feature>
<dbReference type="SUPFAM" id="SSF51246">
    <property type="entry name" value="Rudiment single hybrid motif"/>
    <property type="match status" value="1"/>
</dbReference>
<evidence type="ECO:0000256" key="3">
    <source>
        <dbReference type="ARBA" id="ARBA00005174"/>
    </source>
</evidence>
<dbReference type="Pfam" id="PF02844">
    <property type="entry name" value="GARS_N"/>
    <property type="match status" value="1"/>
</dbReference>
<keyword evidence="8 13" id="KW-0067">ATP-binding</keyword>
<evidence type="ECO:0000256" key="5">
    <source>
        <dbReference type="ARBA" id="ARBA00022598"/>
    </source>
</evidence>
<protein>
    <recommendedName>
        <fullName evidence="4 12">Phosphoribosylamine--glycine ligase</fullName>
        <ecNumber evidence="4 12">6.3.4.13</ecNumber>
    </recommendedName>
    <alternativeName>
        <fullName evidence="12">GARS</fullName>
    </alternativeName>
    <alternativeName>
        <fullName evidence="11 12">Phosphoribosylglycinamide synthetase</fullName>
    </alternativeName>
    <alternativeName>
        <fullName evidence="10 12">glycinamide ribonucleotide synthetase</fullName>
    </alternativeName>
</protein>
<dbReference type="InterPro" id="IPR020560">
    <property type="entry name" value="PRibGlycinamide_synth_C-dom"/>
</dbReference>
<dbReference type="InterPro" id="IPR000115">
    <property type="entry name" value="PRibGlycinamide_synth"/>
</dbReference>
<dbReference type="Proteomes" id="UP001228113">
    <property type="component" value="Chromosome"/>
</dbReference>
<comment type="catalytic activity">
    <reaction evidence="12">
        <text>5-phospho-beta-D-ribosylamine + glycine + ATP = N(1)-(5-phospho-beta-D-ribosyl)glycinamide + ADP + phosphate + H(+)</text>
        <dbReference type="Rhea" id="RHEA:17453"/>
        <dbReference type="ChEBI" id="CHEBI:15378"/>
        <dbReference type="ChEBI" id="CHEBI:30616"/>
        <dbReference type="ChEBI" id="CHEBI:43474"/>
        <dbReference type="ChEBI" id="CHEBI:57305"/>
        <dbReference type="ChEBI" id="CHEBI:58681"/>
        <dbReference type="ChEBI" id="CHEBI:143788"/>
        <dbReference type="ChEBI" id="CHEBI:456216"/>
        <dbReference type="EC" id="6.3.4.13"/>
    </reaction>
</comment>
<dbReference type="PANTHER" id="PTHR43472:SF1">
    <property type="entry name" value="PHOSPHORIBOSYLAMINE--GLYCINE LIGASE, CHLOROPLASTIC"/>
    <property type="match status" value="1"/>
</dbReference>
<comment type="cofactor">
    <cofactor evidence="1">
        <name>Mn(2+)</name>
        <dbReference type="ChEBI" id="CHEBI:29035"/>
    </cofactor>
</comment>
<dbReference type="InterPro" id="IPR020562">
    <property type="entry name" value="PRibGlycinamide_synth_N"/>
</dbReference>
<comment type="similarity">
    <text evidence="9 12">Belongs to the GARS family.</text>
</comment>
<dbReference type="GO" id="GO:0009113">
    <property type="term" value="P:purine nucleobase biosynthetic process"/>
    <property type="evidence" value="ECO:0007669"/>
    <property type="project" value="InterPro"/>
</dbReference>
<evidence type="ECO:0000256" key="9">
    <source>
        <dbReference type="ARBA" id="ARBA00038345"/>
    </source>
</evidence>
<keyword evidence="5 12" id="KW-0436">Ligase</keyword>
<gene>
    <name evidence="12 15" type="primary">purD</name>
    <name evidence="15" type="ORF">METESE_16840</name>
</gene>
<dbReference type="AlphaFoldDB" id="A0AA48H3D5"/>
<keyword evidence="6 13" id="KW-0547">Nucleotide-binding</keyword>
<keyword evidence="16" id="KW-1185">Reference proteome</keyword>
<proteinExistence type="inferred from homology"/>
<dbReference type="EC" id="6.3.4.13" evidence="4 12"/>
<dbReference type="InterPro" id="IPR011761">
    <property type="entry name" value="ATP-grasp"/>
</dbReference>
<organism evidence="15 16">
    <name type="scientific">Mesoterricola sediminis</name>
    <dbReference type="NCBI Taxonomy" id="2927980"/>
    <lineage>
        <taxon>Bacteria</taxon>
        <taxon>Pseudomonadati</taxon>
        <taxon>Acidobacteriota</taxon>
        <taxon>Holophagae</taxon>
        <taxon>Holophagales</taxon>
        <taxon>Holophagaceae</taxon>
        <taxon>Mesoterricola</taxon>
    </lineage>
</organism>
<dbReference type="SMART" id="SM01209">
    <property type="entry name" value="GARS_A"/>
    <property type="match status" value="1"/>
</dbReference>
<evidence type="ECO:0000256" key="6">
    <source>
        <dbReference type="ARBA" id="ARBA00022741"/>
    </source>
</evidence>
<dbReference type="InterPro" id="IPR020561">
    <property type="entry name" value="PRibGlycinamid_synth_ATP-grasp"/>
</dbReference>
<dbReference type="Gene3D" id="3.40.50.20">
    <property type="match status" value="1"/>
</dbReference>
<dbReference type="Pfam" id="PF02843">
    <property type="entry name" value="GARS_C"/>
    <property type="match status" value="1"/>
</dbReference>
<evidence type="ECO:0000256" key="2">
    <source>
        <dbReference type="ARBA" id="ARBA00001946"/>
    </source>
</evidence>
<dbReference type="SUPFAM" id="SSF52440">
    <property type="entry name" value="PreATP-grasp domain"/>
    <property type="match status" value="1"/>
</dbReference>
<evidence type="ECO:0000259" key="14">
    <source>
        <dbReference type="PROSITE" id="PS50975"/>
    </source>
</evidence>
<dbReference type="Pfam" id="PF01071">
    <property type="entry name" value="GARS_A"/>
    <property type="match status" value="1"/>
</dbReference>
<dbReference type="SUPFAM" id="SSF56059">
    <property type="entry name" value="Glutathione synthetase ATP-binding domain-like"/>
    <property type="match status" value="1"/>
</dbReference>